<evidence type="ECO:0000256" key="1">
    <source>
        <dbReference type="SAM" id="MobiDB-lite"/>
    </source>
</evidence>
<sequence>MNGYLMKCALSANASRRIRTTIDSAGLLASDRKTTSRRAPLPPLRRSTDYSSSNEEKEIERERRDERWRRRESARRKEREEWKKADLDKKNEKCKREDVDVKPHRSDAFRCFVISITTRSEIDRIKLDKSEEDRRFRKRNKKN</sequence>
<protein>
    <submittedName>
        <fullName evidence="2">Uncharacterized protein</fullName>
    </submittedName>
</protein>
<feature type="compositionally biased region" description="Basic and acidic residues" evidence="1">
    <location>
        <begin position="54"/>
        <end position="87"/>
    </location>
</feature>
<dbReference type="Gramene" id="KZN05278">
    <property type="protein sequence ID" value="KZN05278"/>
    <property type="gene ID" value="DCAR_006115"/>
</dbReference>
<evidence type="ECO:0000313" key="4">
    <source>
        <dbReference type="Proteomes" id="UP000077755"/>
    </source>
</evidence>
<reference evidence="2" key="1">
    <citation type="journal article" date="2016" name="Nat. Genet.">
        <title>A high-quality carrot genome assembly provides new insights into carotenoid accumulation and asterid genome evolution.</title>
        <authorList>
            <person name="Iorizzo M."/>
            <person name="Ellison S."/>
            <person name="Senalik D."/>
            <person name="Zeng P."/>
            <person name="Satapoomin P."/>
            <person name="Huang J."/>
            <person name="Bowman M."/>
            <person name="Iovene M."/>
            <person name="Sanseverino W."/>
            <person name="Cavagnaro P."/>
            <person name="Yildiz M."/>
            <person name="Macko-Podgorni A."/>
            <person name="Moranska E."/>
            <person name="Grzebelus E."/>
            <person name="Grzebelus D."/>
            <person name="Ashrafi H."/>
            <person name="Zheng Z."/>
            <person name="Cheng S."/>
            <person name="Spooner D."/>
            <person name="Van Deynze A."/>
            <person name="Simon P."/>
        </authorList>
    </citation>
    <scope>NUCLEOTIDE SEQUENCE [LARGE SCALE GENOMIC DNA]</scope>
    <source>
        <tissue evidence="2">Leaf</tissue>
    </source>
</reference>
<reference evidence="3" key="2">
    <citation type="submission" date="2022-03" db="EMBL/GenBank/DDBJ databases">
        <title>Draft title - Genomic analysis of global carrot germplasm unveils the trajectory of domestication and the origin of high carotenoid orange carrot.</title>
        <authorList>
            <person name="Iorizzo M."/>
            <person name="Ellison S."/>
            <person name="Senalik D."/>
            <person name="Macko-Podgorni A."/>
            <person name="Grzebelus D."/>
            <person name="Bostan H."/>
            <person name="Rolling W."/>
            <person name="Curaba J."/>
            <person name="Simon P."/>
        </authorList>
    </citation>
    <scope>NUCLEOTIDE SEQUENCE</scope>
    <source>
        <tissue evidence="3">Leaf</tissue>
    </source>
</reference>
<dbReference type="EMBL" id="LNRQ01000002">
    <property type="protein sequence ID" value="KZN05278.1"/>
    <property type="molecule type" value="Genomic_DNA"/>
</dbReference>
<feature type="region of interest" description="Disordered" evidence="1">
    <location>
        <begin position="28"/>
        <end position="87"/>
    </location>
</feature>
<keyword evidence="4" id="KW-1185">Reference proteome</keyword>
<gene>
    <name evidence="2" type="ORF">DCAR_006115</name>
    <name evidence="3" type="ORF">DCAR_0206873</name>
</gene>
<dbReference type="Proteomes" id="UP000077755">
    <property type="component" value="Chromosome 2"/>
</dbReference>
<organism evidence="2">
    <name type="scientific">Daucus carota subsp. sativus</name>
    <name type="common">Carrot</name>
    <dbReference type="NCBI Taxonomy" id="79200"/>
    <lineage>
        <taxon>Eukaryota</taxon>
        <taxon>Viridiplantae</taxon>
        <taxon>Streptophyta</taxon>
        <taxon>Embryophyta</taxon>
        <taxon>Tracheophyta</taxon>
        <taxon>Spermatophyta</taxon>
        <taxon>Magnoliopsida</taxon>
        <taxon>eudicotyledons</taxon>
        <taxon>Gunneridae</taxon>
        <taxon>Pentapetalae</taxon>
        <taxon>asterids</taxon>
        <taxon>campanulids</taxon>
        <taxon>Apiales</taxon>
        <taxon>Apiaceae</taxon>
        <taxon>Apioideae</taxon>
        <taxon>Scandiceae</taxon>
        <taxon>Daucinae</taxon>
        <taxon>Daucus</taxon>
        <taxon>Daucus sect. Daucus</taxon>
    </lineage>
</organism>
<evidence type="ECO:0000313" key="2">
    <source>
        <dbReference type="EMBL" id="KZN05278.1"/>
    </source>
</evidence>
<proteinExistence type="predicted"/>
<name>A0A166DHP6_DAUCS</name>
<dbReference type="EMBL" id="CP093344">
    <property type="protein sequence ID" value="WOG87643.1"/>
    <property type="molecule type" value="Genomic_DNA"/>
</dbReference>
<accession>A0A166DHP6</accession>
<evidence type="ECO:0000313" key="3">
    <source>
        <dbReference type="EMBL" id="WOG87643.1"/>
    </source>
</evidence>
<dbReference type="AlphaFoldDB" id="A0A166DHP6"/>